<name>A0ACB8HXK0_CITSI</name>
<accession>A0ACB8HXK0</accession>
<reference evidence="2" key="1">
    <citation type="journal article" date="2023" name="Hortic. Res.">
        <title>A chromosome-level phased genome enabling allele-level studies in sweet orange: a case study on citrus Huanglongbing tolerance.</title>
        <authorList>
            <person name="Wu B."/>
            <person name="Yu Q."/>
            <person name="Deng Z."/>
            <person name="Duan Y."/>
            <person name="Luo F."/>
            <person name="Gmitter F. Jr."/>
        </authorList>
    </citation>
    <scope>NUCLEOTIDE SEQUENCE [LARGE SCALE GENOMIC DNA]</scope>
    <source>
        <strain evidence="2">cv. Valencia</strain>
    </source>
</reference>
<keyword evidence="2" id="KW-1185">Reference proteome</keyword>
<sequence>MNSRWFLANFENGRRDAITCIGMNTIVFLPQIFSSQRAVVIVPIVVEVSEFDDELHGDAKIMEKDNALRRALSQLANDFGKESMGPFGIELKSSMISSLMLNVQELNDGSTCFYMEDFSVRAAAFIGRIVEIYGREASGETTLALHVIKEAQKLGGYCAYLDVENALDPCLAEAMGIDTENLLIVQPDSTENLLSVVDTLTKSGSIDVIVFDSVRFSAKSSHGLGCMDEVISGGIAVKFYAALRLRMMRTKLFKIEDKTIKLILHTLPSSMLCRLSININSITTLSNKE</sequence>
<proteinExistence type="predicted"/>
<evidence type="ECO:0000313" key="1">
    <source>
        <dbReference type="EMBL" id="KAH9679580.1"/>
    </source>
</evidence>
<gene>
    <name evidence="1" type="ORF">KPL71_026187</name>
</gene>
<protein>
    <submittedName>
        <fullName evidence="1">DNA repair protein recA</fullName>
    </submittedName>
</protein>
<dbReference type="Proteomes" id="UP000829398">
    <property type="component" value="Chromosome 9"/>
</dbReference>
<organism evidence="1 2">
    <name type="scientific">Citrus sinensis</name>
    <name type="common">Sweet orange</name>
    <name type="synonym">Citrus aurantium var. sinensis</name>
    <dbReference type="NCBI Taxonomy" id="2711"/>
    <lineage>
        <taxon>Eukaryota</taxon>
        <taxon>Viridiplantae</taxon>
        <taxon>Streptophyta</taxon>
        <taxon>Embryophyta</taxon>
        <taxon>Tracheophyta</taxon>
        <taxon>Spermatophyta</taxon>
        <taxon>Magnoliopsida</taxon>
        <taxon>eudicotyledons</taxon>
        <taxon>Gunneridae</taxon>
        <taxon>Pentapetalae</taxon>
        <taxon>rosids</taxon>
        <taxon>malvids</taxon>
        <taxon>Sapindales</taxon>
        <taxon>Rutaceae</taxon>
        <taxon>Aurantioideae</taxon>
        <taxon>Citrus</taxon>
    </lineage>
</organism>
<evidence type="ECO:0000313" key="2">
    <source>
        <dbReference type="Proteomes" id="UP000829398"/>
    </source>
</evidence>
<comment type="caution">
    <text evidence="1">The sequence shown here is derived from an EMBL/GenBank/DDBJ whole genome shotgun (WGS) entry which is preliminary data.</text>
</comment>
<dbReference type="EMBL" id="CM039178">
    <property type="protein sequence ID" value="KAH9679580.1"/>
    <property type="molecule type" value="Genomic_DNA"/>
</dbReference>